<evidence type="ECO:0000256" key="1">
    <source>
        <dbReference type="ARBA" id="ARBA00022729"/>
    </source>
</evidence>
<comment type="caution">
    <text evidence="4">The sequence shown here is derived from an EMBL/GenBank/DDBJ whole genome shotgun (WGS) entry which is preliminary data.</text>
</comment>
<feature type="signal peptide" evidence="2">
    <location>
        <begin position="1"/>
        <end position="22"/>
    </location>
</feature>
<dbReference type="InterPro" id="IPR050570">
    <property type="entry name" value="Cell_wall_metabolism_enzyme"/>
</dbReference>
<dbReference type="InterPro" id="IPR011055">
    <property type="entry name" value="Dup_hybrid_motif"/>
</dbReference>
<dbReference type="InterPro" id="IPR016047">
    <property type="entry name" value="M23ase_b-sheet_dom"/>
</dbReference>
<evidence type="ECO:0000259" key="3">
    <source>
        <dbReference type="Pfam" id="PF01551"/>
    </source>
</evidence>
<organism evidence="4 5">
    <name type="scientific">Halalkalibacter oceani</name>
    <dbReference type="NCBI Taxonomy" id="1653776"/>
    <lineage>
        <taxon>Bacteria</taxon>
        <taxon>Bacillati</taxon>
        <taxon>Bacillota</taxon>
        <taxon>Bacilli</taxon>
        <taxon>Bacillales</taxon>
        <taxon>Bacillaceae</taxon>
        <taxon>Halalkalibacter</taxon>
    </lineage>
</organism>
<dbReference type="CDD" id="cd12797">
    <property type="entry name" value="M23_peptidase"/>
    <property type="match status" value="1"/>
</dbReference>
<dbReference type="Gene3D" id="2.70.70.10">
    <property type="entry name" value="Glucose Permease (Domain IIA)"/>
    <property type="match status" value="1"/>
</dbReference>
<dbReference type="Pfam" id="PF01551">
    <property type="entry name" value="Peptidase_M23"/>
    <property type="match status" value="1"/>
</dbReference>
<evidence type="ECO:0000313" key="5">
    <source>
        <dbReference type="Proteomes" id="UP001139179"/>
    </source>
</evidence>
<accession>A0A9X2DPK8</accession>
<sequence length="333" mass="38212">MKQLALLSLIVSCLMLSSPVSAETKDELTAEQKYEKRMELYQKAEALTSIPWHYLAAVDTFERGLRRTLKNRPREEGVISIFYTEEEWAGPLNPDPADTNPLSIQLFGGVGLDGDGDGLAERTNDEDVLYTLAHFLERYGFAEQDFRIALWEKYQREQSVNIIDGHSKVYKHFETLDLDDHAFPMPIRSTYSYRNTWGDKRGWGGRRIHEGTDIFAGYNVPIRATAYGRVEILGWNKYGGWRIGIRDLDNIYHYFAHLSGFEKGVEVGSIVSPGDVIGYCGSSGYGKPGTQGKFPPHLHYGMYRDNGYTEWSFDPYPYLKAWERQDYRKLKRG</sequence>
<dbReference type="AlphaFoldDB" id="A0A9X2DPK8"/>
<feature type="domain" description="M23ase beta-sheet core" evidence="3">
    <location>
        <begin position="208"/>
        <end position="306"/>
    </location>
</feature>
<dbReference type="EMBL" id="JAMBOL010000005">
    <property type="protein sequence ID" value="MCM3714032.1"/>
    <property type="molecule type" value="Genomic_DNA"/>
</dbReference>
<dbReference type="PANTHER" id="PTHR21666:SF289">
    <property type="entry name" value="L-ALA--D-GLU ENDOPEPTIDASE"/>
    <property type="match status" value="1"/>
</dbReference>
<keyword evidence="5" id="KW-1185">Reference proteome</keyword>
<feature type="chain" id="PRO_5040866001" evidence="2">
    <location>
        <begin position="23"/>
        <end position="333"/>
    </location>
</feature>
<dbReference type="SUPFAM" id="SSF51261">
    <property type="entry name" value="Duplicated hybrid motif"/>
    <property type="match status" value="1"/>
</dbReference>
<name>A0A9X2DPK8_9BACI</name>
<protein>
    <submittedName>
        <fullName evidence="4">M23 family metallopeptidase</fullName>
    </submittedName>
</protein>
<evidence type="ECO:0000256" key="2">
    <source>
        <dbReference type="SAM" id="SignalP"/>
    </source>
</evidence>
<reference evidence="4" key="1">
    <citation type="submission" date="2022-05" db="EMBL/GenBank/DDBJ databases">
        <title>Comparative Genomics of Spacecraft Associated Microbes.</title>
        <authorList>
            <person name="Tran M.T."/>
            <person name="Wright A."/>
            <person name="Seuylemezian A."/>
            <person name="Eisen J."/>
            <person name="Coil D."/>
        </authorList>
    </citation>
    <scope>NUCLEOTIDE SEQUENCE</scope>
    <source>
        <strain evidence="4">214.1.1</strain>
    </source>
</reference>
<gene>
    <name evidence="4" type="ORF">M3202_08025</name>
</gene>
<keyword evidence="1 2" id="KW-0732">Signal</keyword>
<dbReference type="GO" id="GO:0004222">
    <property type="term" value="F:metalloendopeptidase activity"/>
    <property type="evidence" value="ECO:0007669"/>
    <property type="project" value="TreeGrafter"/>
</dbReference>
<dbReference type="PANTHER" id="PTHR21666">
    <property type="entry name" value="PEPTIDASE-RELATED"/>
    <property type="match status" value="1"/>
</dbReference>
<evidence type="ECO:0000313" key="4">
    <source>
        <dbReference type="EMBL" id="MCM3714032.1"/>
    </source>
</evidence>
<dbReference type="RefSeq" id="WP_251222832.1">
    <property type="nucleotide sequence ID" value="NZ_JAMBOL010000005.1"/>
</dbReference>
<dbReference type="Proteomes" id="UP001139179">
    <property type="component" value="Unassembled WGS sequence"/>
</dbReference>
<proteinExistence type="predicted"/>